<dbReference type="PRINTS" id="PR00793">
    <property type="entry name" value="PROAMNOPTASE"/>
</dbReference>
<proteinExistence type="inferred from homology"/>
<feature type="signal peptide" evidence="3">
    <location>
        <begin position="1"/>
        <end position="22"/>
    </location>
</feature>
<evidence type="ECO:0000313" key="5">
    <source>
        <dbReference type="EMBL" id="MCF1751134.1"/>
    </source>
</evidence>
<dbReference type="Gene3D" id="3.40.50.1820">
    <property type="entry name" value="alpha/beta hydrolase"/>
    <property type="match status" value="1"/>
</dbReference>
<protein>
    <submittedName>
        <fullName evidence="5">Alpha/beta hydrolase</fullName>
    </submittedName>
</protein>
<reference evidence="5 6" key="1">
    <citation type="submission" date="2022-01" db="EMBL/GenBank/DDBJ databases">
        <title>Mariniradius saccharolyticus sp. nov., isolated from sediment of a river.</title>
        <authorList>
            <person name="Liu H."/>
        </authorList>
    </citation>
    <scope>NUCLEOTIDE SEQUENCE [LARGE SCALE GENOMIC DNA]</scope>
    <source>
        <strain evidence="5 6">RY-2</strain>
    </source>
</reference>
<keyword evidence="2 5" id="KW-0378">Hydrolase</keyword>
<dbReference type="GO" id="GO:0016787">
    <property type="term" value="F:hydrolase activity"/>
    <property type="evidence" value="ECO:0007669"/>
    <property type="project" value="UniProtKB-KW"/>
</dbReference>
<dbReference type="InterPro" id="IPR050266">
    <property type="entry name" value="AB_hydrolase_sf"/>
</dbReference>
<evidence type="ECO:0000256" key="1">
    <source>
        <dbReference type="ARBA" id="ARBA00010088"/>
    </source>
</evidence>
<dbReference type="Proteomes" id="UP001201449">
    <property type="component" value="Unassembled WGS sequence"/>
</dbReference>
<dbReference type="SUPFAM" id="SSF53474">
    <property type="entry name" value="alpha/beta-Hydrolases"/>
    <property type="match status" value="1"/>
</dbReference>
<dbReference type="InterPro" id="IPR002410">
    <property type="entry name" value="Peptidase_S33"/>
</dbReference>
<evidence type="ECO:0000256" key="2">
    <source>
        <dbReference type="ARBA" id="ARBA00022801"/>
    </source>
</evidence>
<comment type="similarity">
    <text evidence="1">Belongs to the peptidase S33 family.</text>
</comment>
<feature type="domain" description="AB hydrolase-1" evidence="4">
    <location>
        <begin position="44"/>
        <end position="307"/>
    </location>
</feature>
<dbReference type="PANTHER" id="PTHR43798">
    <property type="entry name" value="MONOACYLGLYCEROL LIPASE"/>
    <property type="match status" value="1"/>
</dbReference>
<gene>
    <name evidence="5" type="ORF">L0U89_08630</name>
</gene>
<dbReference type="Pfam" id="PF00561">
    <property type="entry name" value="Abhydrolase_1"/>
    <property type="match status" value="1"/>
</dbReference>
<accession>A0ABS9BST8</accession>
<organism evidence="5 6">
    <name type="scientific">Mariniradius sediminis</name>
    <dbReference type="NCBI Taxonomy" id="2909237"/>
    <lineage>
        <taxon>Bacteria</taxon>
        <taxon>Pseudomonadati</taxon>
        <taxon>Bacteroidota</taxon>
        <taxon>Cytophagia</taxon>
        <taxon>Cytophagales</taxon>
        <taxon>Cyclobacteriaceae</taxon>
        <taxon>Mariniradius</taxon>
    </lineage>
</organism>
<dbReference type="RefSeq" id="WP_234861167.1">
    <property type="nucleotide sequence ID" value="NZ_JAKEVZ010000005.1"/>
</dbReference>
<comment type="caution">
    <text evidence="5">The sequence shown here is derived from an EMBL/GenBank/DDBJ whole genome shotgun (WGS) entry which is preliminary data.</text>
</comment>
<dbReference type="EMBL" id="JAKEVZ010000005">
    <property type="protein sequence ID" value="MCF1751134.1"/>
    <property type="molecule type" value="Genomic_DNA"/>
</dbReference>
<keyword evidence="6" id="KW-1185">Reference proteome</keyword>
<evidence type="ECO:0000256" key="3">
    <source>
        <dbReference type="SAM" id="SignalP"/>
    </source>
</evidence>
<dbReference type="InterPro" id="IPR029058">
    <property type="entry name" value="AB_hydrolase_fold"/>
</dbReference>
<keyword evidence="3" id="KW-0732">Signal</keyword>
<dbReference type="InterPro" id="IPR000073">
    <property type="entry name" value="AB_hydrolase_1"/>
</dbReference>
<name>A0ABS9BST8_9BACT</name>
<sequence length="323" mass="37172">MSRKTNLSILGLLLATFSVCLGQQVKSFDNGSYKLFYEEFGEGPPMYILSGGPGESPDHPYRQIVDSLKSSYTCILVHQRGTGLSRDIPINESTIGIEHYSQDLELLRKARGDKKISLLGISWGGMLAMNYAATYPDFASNLILVCSGPPSYRLWNVLYDNQFSRRSVSELDSMNQLQKIFSSKSEKELDSLKIACPDCPEVSAYKEFILFHVRAMYYDRSKVSRALYEKEFYDFNFQVIPIIDKQIVESRFDIREKLKNLEIPALIVYGRQDDQGESTFFEQIESLKLAEVHVIEQCGHEILEEKPLEFFRILKDYVRRTRD</sequence>
<feature type="chain" id="PRO_5045679928" evidence="3">
    <location>
        <begin position="23"/>
        <end position="323"/>
    </location>
</feature>
<evidence type="ECO:0000313" key="6">
    <source>
        <dbReference type="Proteomes" id="UP001201449"/>
    </source>
</evidence>
<evidence type="ECO:0000259" key="4">
    <source>
        <dbReference type="Pfam" id="PF00561"/>
    </source>
</evidence>